<name>A0AAE0VW18_9BIVA</name>
<reference evidence="1" key="1">
    <citation type="journal article" date="2021" name="Genome Biol. Evol.">
        <title>A High-Quality Reference Genome for a Parasitic Bivalve with Doubly Uniparental Inheritance (Bivalvia: Unionida).</title>
        <authorList>
            <person name="Smith C.H."/>
        </authorList>
    </citation>
    <scope>NUCLEOTIDE SEQUENCE</scope>
    <source>
        <strain evidence="1">CHS0354</strain>
    </source>
</reference>
<gene>
    <name evidence="1" type="ORF">CHS0354_040199</name>
</gene>
<comment type="caution">
    <text evidence="1">The sequence shown here is derived from an EMBL/GenBank/DDBJ whole genome shotgun (WGS) entry which is preliminary data.</text>
</comment>
<dbReference type="Gene3D" id="3.30.420.40">
    <property type="match status" value="1"/>
</dbReference>
<dbReference type="AlphaFoldDB" id="A0AAE0VW18"/>
<sequence>MSLFEPLIVAAIDIGTTYSTYAFSTRHEFKSDPVKIYAETKWAAGGVFAAEKNATAVLFDKEKNFRYFGFEAEEFYSRLEAEEMENWYFFSRFKMTLFKRKKYREDMKLEDIRGKKMIAIDVFSAAIAFLRDHLLDRVRSQWKEIKDEDFLWVITVPAIWEDGARQFMWKAAIKAHFWEDCDGVKRFNHDAFAQNDTKKEAISKQIMLALEPEAAALYCKHLQLQLTRSEDGGASTASFAPGHRFLLMDLGGGTADMIAYEVLESGDLRQLTEPNGGAWGGILVDEAFWSLLKKHYGSEVINSFTTEERSDYLEMQRFFELKKRSISLANTQETRLQLRSSLAKTYKKVFGVKLKSDITHSEDGISYNKHKLQLSHQVSLNFFAKPKEELVHFVKSRYFDDVFNFVYILIFIR</sequence>
<dbReference type="PANTHER" id="PTHR14187:SF5">
    <property type="entry name" value="HEAT SHOCK 70 KDA PROTEIN 12A"/>
    <property type="match status" value="1"/>
</dbReference>
<evidence type="ECO:0000313" key="1">
    <source>
        <dbReference type="EMBL" id="KAK3591135.1"/>
    </source>
</evidence>
<dbReference type="SUPFAM" id="SSF53067">
    <property type="entry name" value="Actin-like ATPase domain"/>
    <property type="match status" value="2"/>
</dbReference>
<dbReference type="CDD" id="cd10229">
    <property type="entry name" value="ASKHA_NBD_HSP70_HSPA12"/>
    <property type="match status" value="1"/>
</dbReference>
<dbReference type="PANTHER" id="PTHR14187">
    <property type="entry name" value="ALPHA KINASE/ELONGATION FACTOR 2 KINASE"/>
    <property type="match status" value="1"/>
</dbReference>
<proteinExistence type="predicted"/>
<dbReference type="Proteomes" id="UP001195483">
    <property type="component" value="Unassembled WGS sequence"/>
</dbReference>
<protein>
    <recommendedName>
        <fullName evidence="3">Heat shock 70 kDa protein 12B</fullName>
    </recommendedName>
</protein>
<keyword evidence="2" id="KW-1185">Reference proteome</keyword>
<accession>A0AAE0VW18</accession>
<dbReference type="EMBL" id="JAEAOA010002331">
    <property type="protein sequence ID" value="KAK3591135.1"/>
    <property type="molecule type" value="Genomic_DNA"/>
</dbReference>
<organism evidence="1 2">
    <name type="scientific">Potamilus streckersoni</name>
    <dbReference type="NCBI Taxonomy" id="2493646"/>
    <lineage>
        <taxon>Eukaryota</taxon>
        <taxon>Metazoa</taxon>
        <taxon>Spiralia</taxon>
        <taxon>Lophotrochozoa</taxon>
        <taxon>Mollusca</taxon>
        <taxon>Bivalvia</taxon>
        <taxon>Autobranchia</taxon>
        <taxon>Heteroconchia</taxon>
        <taxon>Palaeoheterodonta</taxon>
        <taxon>Unionida</taxon>
        <taxon>Unionoidea</taxon>
        <taxon>Unionidae</taxon>
        <taxon>Ambleminae</taxon>
        <taxon>Lampsilini</taxon>
        <taxon>Potamilus</taxon>
    </lineage>
</organism>
<reference evidence="1" key="3">
    <citation type="submission" date="2023-05" db="EMBL/GenBank/DDBJ databases">
        <authorList>
            <person name="Smith C.H."/>
        </authorList>
    </citation>
    <scope>NUCLEOTIDE SEQUENCE</scope>
    <source>
        <strain evidence="1">CHS0354</strain>
        <tissue evidence="1">Mantle</tissue>
    </source>
</reference>
<evidence type="ECO:0008006" key="3">
    <source>
        <dbReference type="Google" id="ProtNLM"/>
    </source>
</evidence>
<dbReference type="InterPro" id="IPR043129">
    <property type="entry name" value="ATPase_NBD"/>
</dbReference>
<evidence type="ECO:0000313" key="2">
    <source>
        <dbReference type="Proteomes" id="UP001195483"/>
    </source>
</evidence>
<reference evidence="1" key="2">
    <citation type="journal article" date="2021" name="Genome Biol. Evol.">
        <title>Developing a high-quality reference genome for a parasitic bivalve with doubly uniparental inheritance (Bivalvia: Unionida).</title>
        <authorList>
            <person name="Smith C.H."/>
        </authorList>
    </citation>
    <scope>NUCLEOTIDE SEQUENCE</scope>
    <source>
        <strain evidence="1">CHS0354</strain>
        <tissue evidence="1">Mantle</tissue>
    </source>
</reference>